<evidence type="ECO:0000313" key="7">
    <source>
        <dbReference type="Proteomes" id="UP000197638"/>
    </source>
</evidence>
<evidence type="ECO:0000313" key="6">
    <source>
        <dbReference type="Proteomes" id="UP000196759"/>
    </source>
</evidence>
<organism evidence="4 6">
    <name type="scientific">Fusobacterium nucleatum subsp. polymorphum</name>
    <name type="common">Fusobacterium polymorphum</name>
    <dbReference type="NCBI Taxonomy" id="76857"/>
    <lineage>
        <taxon>Bacteria</taxon>
        <taxon>Fusobacteriati</taxon>
        <taxon>Fusobacteriota</taxon>
        <taxon>Fusobacteriia</taxon>
        <taxon>Fusobacteriales</taxon>
        <taxon>Fusobacteriaceae</taxon>
        <taxon>Fusobacterium</taxon>
    </lineage>
</organism>
<sequence length="192" mass="21743">MIIDNIKHTRSHRRFTEKSIKEEEILEMLEGARFSASTKNAQILRYSYTIDDEKCQKLFSAVSLGGLLKNEDKATLEERARGFILISAKKDITTPDSRLFFDVGIASQNIILIADELGYGACIVMSYNKKAFEEILDLPEDYDSKAVIILGEAKDIVKLVDSKDEEDTKYFIENGIHHVPKLKLGDLILAKK</sequence>
<dbReference type="PANTHER" id="PTHR43673">
    <property type="entry name" value="NAD(P)H NITROREDUCTASE YDGI-RELATED"/>
    <property type="match status" value="1"/>
</dbReference>
<comment type="similarity">
    <text evidence="1">Belongs to the nitroreductase family.</text>
</comment>
<feature type="domain" description="Nitroreductase" evidence="3">
    <location>
        <begin position="6"/>
        <end position="151"/>
    </location>
</feature>
<dbReference type="Gene3D" id="2.20.180.10">
    <property type="entry name" value="putative fmn-dependent nitroreductase like domains"/>
    <property type="match status" value="1"/>
</dbReference>
<dbReference type="InterPro" id="IPR000415">
    <property type="entry name" value="Nitroreductase-like"/>
</dbReference>
<dbReference type="GO" id="GO:0016491">
    <property type="term" value="F:oxidoreductase activity"/>
    <property type="evidence" value="ECO:0007669"/>
    <property type="project" value="UniProtKB-KW"/>
</dbReference>
<evidence type="ECO:0000313" key="5">
    <source>
        <dbReference type="EMBL" id="ASG29272.1"/>
    </source>
</evidence>
<evidence type="ECO:0000259" key="3">
    <source>
        <dbReference type="Pfam" id="PF00881"/>
    </source>
</evidence>
<reference evidence="4 6" key="1">
    <citation type="submission" date="2017-06" db="EMBL/GenBank/DDBJ databases">
        <title>Draft genome sequence of Fusobacterium nucleatum subsp. polymorphum KCOM 1260 (=ChDC F218).</title>
        <authorList>
            <person name="Kook J.-K."/>
            <person name="Park S.-N."/>
            <person name="Lim Y.K."/>
            <person name="Roh H."/>
        </authorList>
    </citation>
    <scope>NUCLEOTIDE SEQUENCE [LARGE SCALE GENOMIC DNA]</scope>
    <source>
        <strain evidence="4">KCOM 1260</strain>
        <strain evidence="6">KCOM 1260 (ChDC F218)</strain>
    </source>
</reference>
<dbReference type="EMBL" id="CP021934">
    <property type="protein sequence ID" value="ASC01918.1"/>
    <property type="molecule type" value="Genomic_DNA"/>
</dbReference>
<gene>
    <name evidence="4" type="ORF">CBG50_00430</name>
    <name evidence="5" type="ORF">CBG61_10505</name>
</gene>
<dbReference type="InterPro" id="IPR023312">
    <property type="entry name" value="Put_nitroreductase_C_bac"/>
</dbReference>
<dbReference type="Proteomes" id="UP000196759">
    <property type="component" value="Chromosome"/>
</dbReference>
<dbReference type="SUPFAM" id="SSF55469">
    <property type="entry name" value="FMN-dependent nitroreductase-like"/>
    <property type="match status" value="1"/>
</dbReference>
<evidence type="ECO:0000256" key="2">
    <source>
        <dbReference type="ARBA" id="ARBA00023002"/>
    </source>
</evidence>
<keyword evidence="6" id="KW-1185">Reference proteome</keyword>
<keyword evidence="2" id="KW-0560">Oxidoreductase</keyword>
<evidence type="ECO:0000256" key="1">
    <source>
        <dbReference type="ARBA" id="ARBA00007118"/>
    </source>
</evidence>
<dbReference type="Gene3D" id="3.40.109.10">
    <property type="entry name" value="NADH Oxidase"/>
    <property type="match status" value="1"/>
</dbReference>
<protein>
    <submittedName>
        <fullName evidence="4">Diguanylate cyclase</fullName>
    </submittedName>
</protein>
<proteinExistence type="inferred from homology"/>
<dbReference type="InterPro" id="IPR029479">
    <property type="entry name" value="Nitroreductase"/>
</dbReference>
<dbReference type="CDD" id="cd02062">
    <property type="entry name" value="Nitro_FMN_reductase"/>
    <property type="match status" value="1"/>
</dbReference>
<dbReference type="Proteomes" id="UP000197638">
    <property type="component" value="Chromosome"/>
</dbReference>
<dbReference type="PANTHER" id="PTHR43673:SF10">
    <property type="entry name" value="NADH DEHYDROGENASE_NAD(P)H NITROREDUCTASE XCC3605-RELATED"/>
    <property type="match status" value="1"/>
</dbReference>
<dbReference type="Pfam" id="PF00881">
    <property type="entry name" value="Nitroreductase"/>
    <property type="match status" value="1"/>
</dbReference>
<dbReference type="EMBL" id="CP022123">
    <property type="protein sequence ID" value="ASG29272.1"/>
    <property type="molecule type" value="Genomic_DNA"/>
</dbReference>
<evidence type="ECO:0000313" key="4">
    <source>
        <dbReference type="EMBL" id="ASC01918.1"/>
    </source>
</evidence>
<accession>A0A0D6FIP3</accession>
<dbReference type="AlphaFoldDB" id="A0A0D6FIP3"/>
<dbReference type="KEGG" id="fpol:ERS445057_00478"/>
<dbReference type="RefSeq" id="WP_005897163.1">
    <property type="nucleotide sequence ID" value="NZ_CP013328.1"/>
</dbReference>
<dbReference type="GeneID" id="45634289"/>
<reference evidence="5 7" key="2">
    <citation type="submission" date="2017-06" db="EMBL/GenBank/DDBJ databases">
        <title>Genome sequencing of Fusobacterium nucleatum subsp. polymorphum KCOM 1275 (=ChDC F310).</title>
        <authorList>
            <person name="Kook J.-K."/>
            <person name="Park S.-N."/>
            <person name="Lim Y.K."/>
            <person name="Roh H."/>
        </authorList>
    </citation>
    <scope>NUCLEOTIDE SEQUENCE [LARGE SCALE GENOMIC DNA]</scope>
    <source>
        <strain evidence="5 7">KCOM 1275</strain>
    </source>
</reference>
<name>A0A0D6FIP3_FUSNP</name>